<evidence type="ECO:0000256" key="1">
    <source>
        <dbReference type="ARBA" id="ARBA00009922"/>
    </source>
</evidence>
<dbReference type="GO" id="GO:0005524">
    <property type="term" value="F:ATP binding"/>
    <property type="evidence" value="ECO:0007669"/>
    <property type="project" value="UniProtKB-UniRule"/>
</dbReference>
<dbReference type="SUPFAM" id="SSF52540">
    <property type="entry name" value="P-loop containing nucleoside triphosphate hydrolases"/>
    <property type="match status" value="1"/>
</dbReference>
<proteinExistence type="inferred from homology"/>
<evidence type="ECO:0000256" key="4">
    <source>
        <dbReference type="ARBA" id="ARBA00022806"/>
    </source>
</evidence>
<evidence type="ECO:0000256" key="6">
    <source>
        <dbReference type="ARBA" id="ARBA00023125"/>
    </source>
</evidence>
<dbReference type="PROSITE" id="PS51198">
    <property type="entry name" value="UVRD_HELICASE_ATP_BIND"/>
    <property type="match status" value="1"/>
</dbReference>
<feature type="region of interest" description="Disordered" evidence="14">
    <location>
        <begin position="733"/>
        <end position="773"/>
    </location>
</feature>
<dbReference type="EMBL" id="JACHBL010000001">
    <property type="protein sequence ID" value="MBB5598393.1"/>
    <property type="molecule type" value="Genomic_DNA"/>
</dbReference>
<dbReference type="GO" id="GO:0009314">
    <property type="term" value="P:response to radiation"/>
    <property type="evidence" value="ECO:0007669"/>
    <property type="project" value="UniProtKB-ARBA"/>
</dbReference>
<keyword evidence="7" id="KW-0413">Isomerase</keyword>
<protein>
    <recommendedName>
        <fullName evidence="11">ATP-dependent DNA helicase UvrD1</fullName>
        <ecNumber evidence="9">5.6.2.4</ecNumber>
    </recommendedName>
    <alternativeName>
        <fullName evidence="12">DNA 3'-5' helicase UvrD1</fullName>
    </alternativeName>
</protein>
<accession>A0A7W8YBB2</accession>
<dbReference type="Gene3D" id="1.10.10.160">
    <property type="match status" value="1"/>
</dbReference>
<evidence type="ECO:0000256" key="14">
    <source>
        <dbReference type="SAM" id="MobiDB-lite"/>
    </source>
</evidence>
<comment type="caution">
    <text evidence="17">The sequence shown here is derived from an EMBL/GenBank/DDBJ whole genome shotgun (WGS) entry which is preliminary data.</text>
</comment>
<dbReference type="GO" id="GO:0003677">
    <property type="term" value="F:DNA binding"/>
    <property type="evidence" value="ECO:0007669"/>
    <property type="project" value="UniProtKB-KW"/>
</dbReference>
<dbReference type="Gene3D" id="3.40.50.300">
    <property type="entry name" value="P-loop containing nucleotide triphosphate hydrolases"/>
    <property type="match status" value="2"/>
</dbReference>
<feature type="compositionally biased region" description="Basic and acidic residues" evidence="14">
    <location>
        <begin position="740"/>
        <end position="753"/>
    </location>
</feature>
<dbReference type="PROSITE" id="PS51217">
    <property type="entry name" value="UVRD_HELICASE_CTER"/>
    <property type="match status" value="1"/>
</dbReference>
<feature type="domain" description="UvrD-like helicase C-terminal" evidence="16">
    <location>
        <begin position="316"/>
        <end position="603"/>
    </location>
</feature>
<comment type="catalytic activity">
    <reaction evidence="8">
        <text>Couples ATP hydrolysis with the unwinding of duplex DNA by translocating in the 3'-5' direction.</text>
        <dbReference type="EC" id="5.6.2.4"/>
    </reaction>
</comment>
<dbReference type="InterPro" id="IPR014017">
    <property type="entry name" value="DNA_helicase_UvrD-like_C"/>
</dbReference>
<dbReference type="AlphaFoldDB" id="A0A7W8YBB2"/>
<dbReference type="EC" id="5.6.2.4" evidence="9"/>
<evidence type="ECO:0000256" key="9">
    <source>
        <dbReference type="ARBA" id="ARBA00034808"/>
    </source>
</evidence>
<dbReference type="RefSeq" id="WP_183642008.1">
    <property type="nucleotide sequence ID" value="NZ_JACHBL010000001.1"/>
</dbReference>
<dbReference type="GO" id="GO:0043138">
    <property type="term" value="F:3'-5' DNA helicase activity"/>
    <property type="evidence" value="ECO:0007669"/>
    <property type="project" value="UniProtKB-EC"/>
</dbReference>
<evidence type="ECO:0000256" key="10">
    <source>
        <dbReference type="ARBA" id="ARBA00048988"/>
    </source>
</evidence>
<evidence type="ECO:0000256" key="8">
    <source>
        <dbReference type="ARBA" id="ARBA00034617"/>
    </source>
</evidence>
<gene>
    <name evidence="17" type="ORF">BKA12_001473</name>
</gene>
<dbReference type="Proteomes" id="UP000523863">
    <property type="component" value="Unassembled WGS sequence"/>
</dbReference>
<evidence type="ECO:0000256" key="12">
    <source>
        <dbReference type="ARBA" id="ARBA00077374"/>
    </source>
</evidence>
<dbReference type="InterPro" id="IPR013986">
    <property type="entry name" value="DExx_box_DNA_helicase_dom_sf"/>
</dbReference>
<dbReference type="Pfam" id="PF21196">
    <property type="entry name" value="PcrA_UvrD_tudor"/>
    <property type="match status" value="1"/>
</dbReference>
<dbReference type="FunFam" id="1.10.10.160:FF:000001">
    <property type="entry name" value="ATP-dependent DNA helicase"/>
    <property type="match status" value="1"/>
</dbReference>
<dbReference type="CDD" id="cd17932">
    <property type="entry name" value="DEXQc_UvrD"/>
    <property type="match status" value="1"/>
</dbReference>
<dbReference type="GO" id="GO:0016787">
    <property type="term" value="F:hydrolase activity"/>
    <property type="evidence" value="ECO:0007669"/>
    <property type="project" value="UniProtKB-UniRule"/>
</dbReference>
<organism evidence="17 18">
    <name type="scientific">Neomicrococcus lactis</name>
    <dbReference type="NCBI Taxonomy" id="732241"/>
    <lineage>
        <taxon>Bacteria</taxon>
        <taxon>Bacillati</taxon>
        <taxon>Actinomycetota</taxon>
        <taxon>Actinomycetes</taxon>
        <taxon>Micrococcales</taxon>
        <taxon>Micrococcaceae</taxon>
        <taxon>Neomicrococcus</taxon>
    </lineage>
</organism>
<keyword evidence="2 13" id="KW-0547">Nucleotide-binding</keyword>
<dbReference type="CDD" id="cd18807">
    <property type="entry name" value="SF1_C_UvrD"/>
    <property type="match status" value="1"/>
</dbReference>
<feature type="domain" description="UvrD-like helicase ATP-binding" evidence="15">
    <location>
        <begin position="30"/>
        <end position="315"/>
    </location>
</feature>
<evidence type="ECO:0000256" key="13">
    <source>
        <dbReference type="PROSITE-ProRule" id="PRU00560"/>
    </source>
</evidence>
<evidence type="ECO:0000256" key="3">
    <source>
        <dbReference type="ARBA" id="ARBA00022801"/>
    </source>
</evidence>
<comment type="catalytic activity">
    <reaction evidence="10">
        <text>ATP + H2O = ADP + phosphate + H(+)</text>
        <dbReference type="Rhea" id="RHEA:13065"/>
        <dbReference type="ChEBI" id="CHEBI:15377"/>
        <dbReference type="ChEBI" id="CHEBI:15378"/>
        <dbReference type="ChEBI" id="CHEBI:30616"/>
        <dbReference type="ChEBI" id="CHEBI:43474"/>
        <dbReference type="ChEBI" id="CHEBI:456216"/>
        <dbReference type="EC" id="5.6.2.4"/>
    </reaction>
</comment>
<evidence type="ECO:0000256" key="5">
    <source>
        <dbReference type="ARBA" id="ARBA00022840"/>
    </source>
</evidence>
<keyword evidence="18" id="KW-1185">Reference proteome</keyword>
<dbReference type="GO" id="GO:0005829">
    <property type="term" value="C:cytosol"/>
    <property type="evidence" value="ECO:0007669"/>
    <property type="project" value="TreeGrafter"/>
</dbReference>
<evidence type="ECO:0000259" key="15">
    <source>
        <dbReference type="PROSITE" id="PS51198"/>
    </source>
</evidence>
<dbReference type="GO" id="GO:0033202">
    <property type="term" value="C:DNA helicase complex"/>
    <property type="evidence" value="ECO:0007669"/>
    <property type="project" value="TreeGrafter"/>
</dbReference>
<keyword evidence="3 13" id="KW-0378">Hydrolase</keyword>
<evidence type="ECO:0000256" key="11">
    <source>
        <dbReference type="ARBA" id="ARBA00067565"/>
    </source>
</evidence>
<evidence type="ECO:0000313" key="17">
    <source>
        <dbReference type="EMBL" id="MBB5598393.1"/>
    </source>
</evidence>
<dbReference type="PANTHER" id="PTHR11070">
    <property type="entry name" value="UVRD / RECB / PCRA DNA HELICASE FAMILY MEMBER"/>
    <property type="match status" value="1"/>
</dbReference>
<dbReference type="GO" id="GO:0000725">
    <property type="term" value="P:recombinational repair"/>
    <property type="evidence" value="ECO:0007669"/>
    <property type="project" value="TreeGrafter"/>
</dbReference>
<dbReference type="Gene3D" id="1.10.486.10">
    <property type="entry name" value="PCRA, domain 4"/>
    <property type="match status" value="1"/>
</dbReference>
<dbReference type="InterPro" id="IPR000212">
    <property type="entry name" value="DNA_helicase_UvrD/REP"/>
</dbReference>
<name>A0A7W8YBB2_9MICC</name>
<reference evidence="17 18" key="1">
    <citation type="submission" date="2020-08" db="EMBL/GenBank/DDBJ databases">
        <title>Sequencing the genomes of 1000 actinobacteria strains.</title>
        <authorList>
            <person name="Klenk H.-P."/>
        </authorList>
    </citation>
    <scope>NUCLEOTIDE SEQUENCE [LARGE SCALE GENOMIC DNA]</scope>
    <source>
        <strain evidence="17 18">DSM 23694</strain>
    </source>
</reference>
<dbReference type="Pfam" id="PF13361">
    <property type="entry name" value="UvrD_C"/>
    <property type="match status" value="1"/>
</dbReference>
<evidence type="ECO:0000259" key="16">
    <source>
        <dbReference type="PROSITE" id="PS51217"/>
    </source>
</evidence>
<keyword evidence="6" id="KW-0238">DNA-binding</keyword>
<evidence type="ECO:0000256" key="2">
    <source>
        <dbReference type="ARBA" id="ARBA00022741"/>
    </source>
</evidence>
<evidence type="ECO:0000256" key="7">
    <source>
        <dbReference type="ARBA" id="ARBA00023235"/>
    </source>
</evidence>
<dbReference type="FunFam" id="1.10.486.10:FF:000003">
    <property type="entry name" value="ATP-dependent DNA helicase"/>
    <property type="match status" value="1"/>
</dbReference>
<feature type="binding site" evidence="13">
    <location>
        <begin position="51"/>
        <end position="58"/>
    </location>
    <ligand>
        <name>ATP</name>
        <dbReference type="ChEBI" id="CHEBI:30616"/>
    </ligand>
</feature>
<dbReference type="Pfam" id="PF00580">
    <property type="entry name" value="UvrD-helicase"/>
    <property type="match status" value="1"/>
</dbReference>
<keyword evidence="4 13" id="KW-0347">Helicase</keyword>
<dbReference type="InterPro" id="IPR014016">
    <property type="entry name" value="UvrD-like_ATP-bd"/>
</dbReference>
<dbReference type="InterPro" id="IPR027417">
    <property type="entry name" value="P-loop_NTPase"/>
</dbReference>
<keyword evidence="5 13" id="KW-0067">ATP-binding</keyword>
<comment type="similarity">
    <text evidence="1">Belongs to the helicase family. UvrD subfamily.</text>
</comment>
<sequence>MDFEFNPFADADFRASNAPTAFQSPSALLDGLNENQAEAVQHEGSPLLIIAGAGSGKTRVLSHRIAYALATGRARPHQVMAITFTNKAAAEMRERIENLVGEDARKMWISTFHSSCVRILRQEAASVGLTSNFTIYDSADSLRLITIISRELEIDSKKLPPKAIQHRISGLKNELVSPDEFTPDGPKDLIGQAVAEVYPQYMSRLRQANAMDFDDLLSQTVYLFRAFPAITDNYRRRFRHILVDEYQDTNHAQYAFVRELTGPEGQTPPGELTVVGDSDQSIYAFRGANIRNIVEFEKDYPEARTVKLEQNYRSTQNILSAANAVIQRNPNRPEKRLWTAAGDGELITGYVGESESDEARWIADEILRLNDEGAVRPGDVAIFYRTNAQSRALEEQLVRVDLKYKVVGGTRFYDRKEVKDALAYLRIFVNESDDVSLRRIINEPKRGIGERAEGAIAALAGRDRISFMEAARRASEAPGLATRSLKSITEFVALIDELKEILAQQGPAIALDQTLERTGYWATVRGTGDPQNDSRAENLSELISVIRDFEKENPELGLGDFLEQVSLVADADQIPDAPDDDEGAAMAVQEGQITLMTLHTAKGLEFPVVFLTGMEHGVFPHQRAFSDVGELAEERRLAYVGLTRARERLYLTRSETRSLWGQTQANPPSQFLEEIPENLIDWKREASTPRFGSGGFGGGGFGGGFGGGGFGGGDFGGGFGGFGSGSGGRGYSDGGYGEGSGDRRDFSTSRYEKGSYWGAGTSPNRPGRKAGDPEVHELKTAASSSPSTAREEKAIMELSVGDSVNHTSFGNGTVLSVEGTGAKTVAKVKFESGEKRLLLRYAPLVKNTPQS</sequence>
<dbReference type="PANTHER" id="PTHR11070:SF2">
    <property type="entry name" value="ATP-DEPENDENT DNA HELICASE SRS2"/>
    <property type="match status" value="1"/>
</dbReference>
<evidence type="ECO:0000313" key="18">
    <source>
        <dbReference type="Proteomes" id="UP000523863"/>
    </source>
</evidence>